<dbReference type="CAZy" id="GT2">
    <property type="family name" value="Glycosyltransferase Family 2"/>
</dbReference>
<keyword evidence="1" id="KW-0472">Membrane</keyword>
<feature type="transmembrane region" description="Helical" evidence="1">
    <location>
        <begin position="305"/>
        <end position="325"/>
    </location>
</feature>
<evidence type="ECO:0000313" key="3">
    <source>
        <dbReference type="EMBL" id="ACC84295.1"/>
    </source>
</evidence>
<feature type="transmembrane region" description="Helical" evidence="1">
    <location>
        <begin position="379"/>
        <end position="400"/>
    </location>
</feature>
<dbReference type="InterPro" id="IPR029044">
    <property type="entry name" value="Nucleotide-diphossugar_trans"/>
</dbReference>
<dbReference type="PANTHER" id="PTHR43646">
    <property type="entry name" value="GLYCOSYLTRANSFERASE"/>
    <property type="match status" value="1"/>
</dbReference>
<name>B2IU07_NOSP7</name>
<dbReference type="AlphaFoldDB" id="B2IU07"/>
<dbReference type="HOGENOM" id="CLU_038143_0_0_3"/>
<dbReference type="PhylomeDB" id="B2IU07"/>
<dbReference type="DNASU" id="6255352"/>
<dbReference type="SUPFAM" id="SSF53448">
    <property type="entry name" value="Nucleotide-diphospho-sugar transferases"/>
    <property type="match status" value="1"/>
</dbReference>
<feature type="domain" description="Glycosyltransferase 2-like" evidence="2">
    <location>
        <begin position="61"/>
        <end position="234"/>
    </location>
</feature>
<dbReference type="EnsemblBacteria" id="ACC84295">
    <property type="protein sequence ID" value="ACC84295"/>
    <property type="gene ID" value="Npun_R6005"/>
</dbReference>
<evidence type="ECO:0000259" key="2">
    <source>
        <dbReference type="Pfam" id="PF00535"/>
    </source>
</evidence>
<dbReference type="InterPro" id="IPR054683">
    <property type="entry name" value="CruG-like"/>
</dbReference>
<feature type="transmembrane region" description="Helical" evidence="1">
    <location>
        <begin position="12"/>
        <end position="34"/>
    </location>
</feature>
<dbReference type="InterPro" id="IPR001173">
    <property type="entry name" value="Glyco_trans_2-like"/>
</dbReference>
<keyword evidence="1" id="KW-0812">Transmembrane</keyword>
<dbReference type="Gene3D" id="3.90.550.10">
    <property type="entry name" value="Spore Coat Polysaccharide Biosynthesis Protein SpsA, Chain A"/>
    <property type="match status" value="1"/>
</dbReference>
<protein>
    <submittedName>
        <fullName evidence="3">Glycosyl transferase, family 2</fullName>
    </submittedName>
</protein>
<evidence type="ECO:0000313" key="4">
    <source>
        <dbReference type="Proteomes" id="UP000001191"/>
    </source>
</evidence>
<gene>
    <name evidence="3" type="ordered locus">Npun_R6005</name>
</gene>
<keyword evidence="3" id="KW-0808">Transferase</keyword>
<keyword evidence="1" id="KW-1133">Transmembrane helix</keyword>
<reference evidence="4" key="1">
    <citation type="submission" date="2008-04" db="EMBL/GenBank/DDBJ databases">
        <title>Complete sequence of chromosome of Nostoc punctiforme ATCC 29133.</title>
        <authorList>
            <consortium name="US DOE Joint Genome Institute"/>
            <person name="Copeland A."/>
            <person name="Lucas S."/>
            <person name="Lapidus A."/>
            <person name="Glavina del Rio T."/>
            <person name="Dalin E."/>
            <person name="Tice H."/>
            <person name="Pitluck S."/>
            <person name="Chain P."/>
            <person name="Malfatti S."/>
            <person name="Shin M."/>
            <person name="Vergez L."/>
            <person name="Schmutz J."/>
            <person name="Larimer F."/>
            <person name="Land M."/>
            <person name="Hauser L."/>
            <person name="Kyrpides N."/>
            <person name="Kim E."/>
            <person name="Meeks J.C."/>
            <person name="Elhai J."/>
            <person name="Campbell E.L."/>
            <person name="Thiel T."/>
            <person name="Longmire J."/>
            <person name="Potts M."/>
            <person name="Atlas R."/>
        </authorList>
    </citation>
    <scope>NUCLEOTIDE SEQUENCE [LARGE SCALE GENOMIC DNA]</scope>
    <source>
        <strain evidence="4">ATCC 29133 / PCC 73102</strain>
    </source>
</reference>
<sequence length="414" mass="45716">MISILTTVDNALIVESAISFLLLLIQVPATAILFSRLLKGPRRLPPIKPQQPTPDLLGKVSVVVPTLNEALRISPLLAGLSQQSYEVREILVVDSNSSDGTPDLVKATQQKDPRFRVMTDDPLPSGWVGRPWALHNGFLYSSEDSQWFLGLDADIQPHPGLVAGLVKTAEAQGYDLVSLSPQFILKYPGECWLQPALLMTLLYRFDPAGINAEHPERVMANGQCFLCRRSVLAAVGGYSSASSSFCDDVTLARNIATLGYKVGFLDGAKVLKVRMYEGAMETWKEWGRSLDLKDATSRSQLWGDLWLLTSVQGLPLLIVLSFLLISPSLSYSLQTRLNSSLPAPLLLLLGLNLFLVVIRFAMLIAIAPSYDRKSAKGGWLFWLSPLADPLAVLRIFLSAFHKPREWRGRKYSAE</sequence>
<accession>B2IU07</accession>
<dbReference type="eggNOG" id="COG1215">
    <property type="taxonomic scope" value="Bacteria"/>
</dbReference>
<dbReference type="Proteomes" id="UP000001191">
    <property type="component" value="Chromosome"/>
</dbReference>
<organism evidence="3 4">
    <name type="scientific">Nostoc punctiforme (strain ATCC 29133 / PCC 73102)</name>
    <dbReference type="NCBI Taxonomy" id="63737"/>
    <lineage>
        <taxon>Bacteria</taxon>
        <taxon>Bacillati</taxon>
        <taxon>Cyanobacteriota</taxon>
        <taxon>Cyanophyceae</taxon>
        <taxon>Nostocales</taxon>
        <taxon>Nostocaceae</taxon>
        <taxon>Nostoc</taxon>
    </lineage>
</organism>
<dbReference type="EMBL" id="CP001037">
    <property type="protein sequence ID" value="ACC84295.1"/>
    <property type="molecule type" value="Genomic_DNA"/>
</dbReference>
<proteinExistence type="predicted"/>
<dbReference type="KEGG" id="npu:Npun_R6005"/>
<evidence type="ECO:0000256" key="1">
    <source>
        <dbReference type="SAM" id="Phobius"/>
    </source>
</evidence>
<feature type="transmembrane region" description="Helical" evidence="1">
    <location>
        <begin position="345"/>
        <end position="367"/>
    </location>
</feature>
<dbReference type="PANTHER" id="PTHR43646:SF3">
    <property type="entry name" value="SLR1566 PROTEIN"/>
    <property type="match status" value="1"/>
</dbReference>
<dbReference type="GO" id="GO:0016740">
    <property type="term" value="F:transferase activity"/>
    <property type="evidence" value="ECO:0007669"/>
    <property type="project" value="UniProtKB-KW"/>
</dbReference>
<keyword evidence="4" id="KW-1185">Reference proteome</keyword>
<dbReference type="STRING" id="63737.Npun_R6005"/>
<dbReference type="NCBIfam" id="NF045692">
    <property type="entry name" value="OglycostaseCruG"/>
    <property type="match status" value="1"/>
</dbReference>
<dbReference type="Pfam" id="PF00535">
    <property type="entry name" value="Glycos_transf_2"/>
    <property type="match status" value="1"/>
</dbReference>
<reference evidence="3 4" key="2">
    <citation type="journal article" date="2013" name="Plant Physiol.">
        <title>A Nostoc punctiforme Sugar Transporter Necessary to Establish a Cyanobacterium-Plant Symbiosis.</title>
        <authorList>
            <person name="Ekman M."/>
            <person name="Picossi S."/>
            <person name="Campbell E.L."/>
            <person name="Meeks J.C."/>
            <person name="Flores E."/>
        </authorList>
    </citation>
    <scope>NUCLEOTIDE SEQUENCE [LARGE SCALE GENOMIC DNA]</scope>
    <source>
        <strain evidence="4">ATCC 29133 / PCC 73102</strain>
    </source>
</reference>